<protein>
    <submittedName>
        <fullName evidence="1">2814_t:CDS:1</fullName>
    </submittedName>
</protein>
<organism evidence="1 2">
    <name type="scientific">Acaulospora colombiana</name>
    <dbReference type="NCBI Taxonomy" id="27376"/>
    <lineage>
        <taxon>Eukaryota</taxon>
        <taxon>Fungi</taxon>
        <taxon>Fungi incertae sedis</taxon>
        <taxon>Mucoromycota</taxon>
        <taxon>Glomeromycotina</taxon>
        <taxon>Glomeromycetes</taxon>
        <taxon>Diversisporales</taxon>
        <taxon>Acaulosporaceae</taxon>
        <taxon>Acaulospora</taxon>
    </lineage>
</organism>
<gene>
    <name evidence="1" type="ORF">ACOLOM_LOCUS5000</name>
</gene>
<name>A0ACA9LWC8_9GLOM</name>
<comment type="caution">
    <text evidence="1">The sequence shown here is derived from an EMBL/GenBank/DDBJ whole genome shotgun (WGS) entry which is preliminary data.</text>
</comment>
<dbReference type="EMBL" id="CAJVPT010008738">
    <property type="protein sequence ID" value="CAG8554824.1"/>
    <property type="molecule type" value="Genomic_DNA"/>
</dbReference>
<evidence type="ECO:0000313" key="2">
    <source>
        <dbReference type="Proteomes" id="UP000789525"/>
    </source>
</evidence>
<reference evidence="1" key="1">
    <citation type="submission" date="2021-06" db="EMBL/GenBank/DDBJ databases">
        <authorList>
            <person name="Kallberg Y."/>
            <person name="Tangrot J."/>
            <person name="Rosling A."/>
        </authorList>
    </citation>
    <scope>NUCLEOTIDE SEQUENCE</scope>
    <source>
        <strain evidence="1">CL356</strain>
    </source>
</reference>
<keyword evidence="2" id="KW-1185">Reference proteome</keyword>
<accession>A0ACA9LWC8</accession>
<sequence>MNTSNHSSSSHKLSVPDIMLTVATPLSATSAAFKACIPMAEDEVQDPDKLQIPSYKRIRTSSHKAPKNREQSEPLKRSASSPTLAVVGQVPRIIPPTKAEPKKRTDSSEVTKRFAAKAPWSNQGTGPAKLNLSFWRTNSAAPKRSASISQISDSRRLRDEETQCEQRSVSTGPEGDQGRTLKHLDAPWLIQPVDCQGPLVTKTERNMLPLQGRLCSPGLLNRNILRHPKFKPVTNASASSFGLSILNRSYPPIPLSKYRIRKYSSLDMSTKSLFEPKWRKSDASTVYANTSFEMAQIYQEEDDAALNQPLLGNSRRTEPRTPNRKEGKAQLRSSVGNLANTILGTGMLSFPLAMASGGLIPDAVPTIIIFCGVATDLSECVSLGLMPSVVESLYHNLLPSDPPEWALSGRMWISMFMVILVPLCFLRDLHSLRHTSYVALFSVGMIERGEVHLIHFTPSFIANFPVQLFPIYNELKSNTQERMNIVIGSSIGGACIIYEIVAVLGYLTFGSKVGANIMAMYPATSLFIAFGQLAIVILVLFSYPLQVHPCRNCLDKIVDAVFKKQQPTSTPVANGNGHAEHEEDEDADYDHGAHDEAGPLRHTLLTAAIIISGFSIAYFVNSLQIGSFPFFSLLPVLTISLQSFPLSGRPAQLPSPLSSLDSSSRDCLRTNPRIASLSPLPRVSQSMGSVYSSFEQFGRFVTNWYDSVSHWTERPVRYPGFPLRIHRFVRKGLARATLWPPVGFATAKVSALSAVL</sequence>
<dbReference type="Proteomes" id="UP000789525">
    <property type="component" value="Unassembled WGS sequence"/>
</dbReference>
<proteinExistence type="predicted"/>
<evidence type="ECO:0000313" key="1">
    <source>
        <dbReference type="EMBL" id="CAG8554824.1"/>
    </source>
</evidence>